<organism evidence="1 2">
    <name type="scientific">Rangifer tarandus platyrhynchus</name>
    <name type="common">Svalbard reindeer</name>
    <dbReference type="NCBI Taxonomy" id="3082113"/>
    <lineage>
        <taxon>Eukaryota</taxon>
        <taxon>Metazoa</taxon>
        <taxon>Chordata</taxon>
        <taxon>Craniata</taxon>
        <taxon>Vertebrata</taxon>
        <taxon>Euteleostomi</taxon>
        <taxon>Mammalia</taxon>
        <taxon>Eutheria</taxon>
        <taxon>Laurasiatheria</taxon>
        <taxon>Artiodactyla</taxon>
        <taxon>Ruminantia</taxon>
        <taxon>Pecora</taxon>
        <taxon>Cervidae</taxon>
        <taxon>Odocoileinae</taxon>
        <taxon>Rangifer</taxon>
    </lineage>
</organism>
<gene>
    <name evidence="1" type="ORF">MRATA1EN1_LOCUS19257</name>
</gene>
<reference evidence="1" key="1">
    <citation type="submission" date="2023-04" db="EMBL/GenBank/DDBJ databases">
        <authorList>
            <consortium name="ELIXIR-Norway"/>
        </authorList>
    </citation>
    <scope>NUCLEOTIDE SEQUENCE [LARGE SCALE GENOMIC DNA]</scope>
</reference>
<sequence length="108" mass="12541">MNLYTVAHLAIFSAKKNELPFALLEVLPRKNFPSALFFRDVPERNSRARAFHFRCNTCVGVKPSVNQMSLSSCQLIVENFSWCNRYRLGERKCYSRNGNHGHLGHFFM</sequence>
<evidence type="ECO:0000313" key="1">
    <source>
        <dbReference type="EMBL" id="CAI9170295.1"/>
    </source>
</evidence>
<accession>A0ABN8Z8R8</accession>
<evidence type="ECO:0000313" key="2">
    <source>
        <dbReference type="Proteomes" id="UP001176941"/>
    </source>
</evidence>
<dbReference type="EMBL" id="OX459939">
    <property type="protein sequence ID" value="CAI9170295.1"/>
    <property type="molecule type" value="Genomic_DNA"/>
</dbReference>
<name>A0ABN8Z8R8_RANTA</name>
<protein>
    <submittedName>
        <fullName evidence="1">Uncharacterized protein</fullName>
    </submittedName>
</protein>
<keyword evidence="2" id="KW-1185">Reference proteome</keyword>
<dbReference type="Proteomes" id="UP001176941">
    <property type="component" value="Chromosome 3"/>
</dbReference>
<proteinExistence type="predicted"/>